<dbReference type="STRING" id="1009370.ALO_12836"/>
<keyword evidence="3" id="KW-1185">Reference proteome</keyword>
<evidence type="ECO:0000313" key="2">
    <source>
        <dbReference type="EMBL" id="EGO63595.1"/>
    </source>
</evidence>
<feature type="domain" description="Helix-turn-helix" evidence="1">
    <location>
        <begin position="42"/>
        <end position="87"/>
    </location>
</feature>
<dbReference type="Pfam" id="PF12728">
    <property type="entry name" value="HTH_17"/>
    <property type="match status" value="1"/>
</dbReference>
<dbReference type="Proteomes" id="UP000003240">
    <property type="component" value="Unassembled WGS sequence"/>
</dbReference>
<dbReference type="InterPro" id="IPR010093">
    <property type="entry name" value="SinI_DNA-bd"/>
</dbReference>
<name>F7NKF4_9FIRM</name>
<dbReference type="InterPro" id="IPR041657">
    <property type="entry name" value="HTH_17"/>
</dbReference>
<dbReference type="AlphaFoldDB" id="F7NKF4"/>
<dbReference type="NCBIfam" id="TIGR01764">
    <property type="entry name" value="excise"/>
    <property type="match status" value="1"/>
</dbReference>
<dbReference type="OrthoDB" id="2274225at2"/>
<gene>
    <name evidence="2" type="ORF">ALO_12836</name>
</gene>
<reference evidence="2 3" key="1">
    <citation type="journal article" date="2011" name="EMBO J.">
        <title>Structural diversity of bacterial flagellar motors.</title>
        <authorList>
            <person name="Chen S."/>
            <person name="Beeby M."/>
            <person name="Murphy G.E."/>
            <person name="Leadbetter J.R."/>
            <person name="Hendrixson D.R."/>
            <person name="Briegel A."/>
            <person name="Li Z."/>
            <person name="Shi J."/>
            <person name="Tocheva E.I."/>
            <person name="Muller A."/>
            <person name="Dobro M.J."/>
            <person name="Jensen G.J."/>
        </authorList>
    </citation>
    <scope>NUCLEOTIDE SEQUENCE [LARGE SCALE GENOMIC DNA]</scope>
    <source>
        <strain evidence="2 3">DSM 6540</strain>
    </source>
</reference>
<accession>F7NKF4</accession>
<proteinExistence type="predicted"/>
<dbReference type="EMBL" id="AFGF01000107">
    <property type="protein sequence ID" value="EGO63595.1"/>
    <property type="molecule type" value="Genomic_DNA"/>
</dbReference>
<organism evidence="2 3">
    <name type="scientific">Acetonema longum DSM 6540</name>
    <dbReference type="NCBI Taxonomy" id="1009370"/>
    <lineage>
        <taxon>Bacteria</taxon>
        <taxon>Bacillati</taxon>
        <taxon>Bacillota</taxon>
        <taxon>Negativicutes</taxon>
        <taxon>Acetonemataceae</taxon>
        <taxon>Acetonema</taxon>
    </lineage>
</organism>
<evidence type="ECO:0000259" key="1">
    <source>
        <dbReference type="Pfam" id="PF12728"/>
    </source>
</evidence>
<protein>
    <submittedName>
        <fullName evidence="2">Excision promoter, Xis</fullName>
    </submittedName>
</protein>
<dbReference type="GO" id="GO:0003677">
    <property type="term" value="F:DNA binding"/>
    <property type="evidence" value="ECO:0007669"/>
    <property type="project" value="InterPro"/>
</dbReference>
<evidence type="ECO:0000313" key="3">
    <source>
        <dbReference type="Proteomes" id="UP000003240"/>
    </source>
</evidence>
<dbReference type="RefSeq" id="WP_004096292.1">
    <property type="nucleotide sequence ID" value="NZ_AFGF01000107.1"/>
</dbReference>
<dbReference type="eggNOG" id="ENOG5033MQA">
    <property type="taxonomic scope" value="Bacteria"/>
</dbReference>
<comment type="caution">
    <text evidence="2">The sequence shown here is derived from an EMBL/GenBank/DDBJ whole genome shotgun (WGS) entry which is preliminary data.</text>
</comment>
<sequence length="94" mass="10746">MKCSKCSTALNGNEKFCAECGTPVPKPEPKMPEPQEKISSIMTMSQAAKFMKVSRCQIYVLIKNDGLPYFWLGKRRRFIKDELLAWSKNRQVSA</sequence>